<accession>A0ACC2CHI4</accession>
<protein>
    <submittedName>
        <fullName evidence="1">Uncharacterized protein</fullName>
    </submittedName>
</protein>
<organism evidence="1 2">
    <name type="scientific">Diphasiastrum complanatum</name>
    <name type="common">Issler's clubmoss</name>
    <name type="synonym">Lycopodium complanatum</name>
    <dbReference type="NCBI Taxonomy" id="34168"/>
    <lineage>
        <taxon>Eukaryota</taxon>
        <taxon>Viridiplantae</taxon>
        <taxon>Streptophyta</taxon>
        <taxon>Embryophyta</taxon>
        <taxon>Tracheophyta</taxon>
        <taxon>Lycopodiopsida</taxon>
        <taxon>Lycopodiales</taxon>
        <taxon>Lycopodiaceae</taxon>
        <taxon>Lycopodioideae</taxon>
        <taxon>Diphasiastrum</taxon>
    </lineage>
</organism>
<keyword evidence="2" id="KW-1185">Reference proteome</keyword>
<evidence type="ECO:0000313" key="2">
    <source>
        <dbReference type="Proteomes" id="UP001162992"/>
    </source>
</evidence>
<name>A0ACC2CHI4_DIPCM</name>
<sequence>MGKKKFIDKKRAATFALVFKESFEGGDLGSERVFARVDNGSAQIAGFEESDEDECCPKEQEEELHDDSIFADAEEDSDGSGHKLEPQPLSTKIRQGLPERLRQELLELGFADDGYNYMQHLRTVGKSGGSSQFVPTTRRQFDPVRPDVKAYDASKVQIKEVTEGEDSNNTPIQVSSKTHQIQRPPLKNEGFDPEIAAALEDNDGSECASSDVLEDDFVIMANKTGDDNLPSLSNTSFPIQEKLMIVNLEHKRLCEENLRTHMEDTTDGSKSRPSRLLDEQFEMLALREYEEDEFIEPEEPDPLAKGHAEISQFSSVLSEFLNSTPISAEKYDTPARTGELHGFKRMTHGYQEVSEHAPCGTNASMDSKLKEWYHVHQSIPENLALEEEELVLVEDGGRDGEGQWDCQSVVSNYSNLENHPAKISTPGRRSCKPPTFGMALKSFESTTKHIQLGGRQKLPLEFIHSKGKFPKTDGKSKGNTPSSGLMEPQIADPDGSKVGLRGGETPEERKARKAAVKEERREARKMKKDLRLRYKGESQKAQLSAAVMGPPSIHLP</sequence>
<evidence type="ECO:0000313" key="1">
    <source>
        <dbReference type="EMBL" id="KAJ7541514.1"/>
    </source>
</evidence>
<dbReference type="EMBL" id="CM055101">
    <property type="protein sequence ID" value="KAJ7541514.1"/>
    <property type="molecule type" value="Genomic_DNA"/>
</dbReference>
<comment type="caution">
    <text evidence="1">The sequence shown here is derived from an EMBL/GenBank/DDBJ whole genome shotgun (WGS) entry which is preliminary data.</text>
</comment>
<proteinExistence type="predicted"/>
<gene>
    <name evidence="1" type="ORF">O6H91_10G063700</name>
</gene>
<dbReference type="Proteomes" id="UP001162992">
    <property type="component" value="Chromosome 10"/>
</dbReference>
<reference evidence="2" key="1">
    <citation type="journal article" date="2024" name="Proc. Natl. Acad. Sci. U.S.A.">
        <title>Extraordinary preservation of gene collinearity over three hundred million years revealed in homosporous lycophytes.</title>
        <authorList>
            <person name="Li C."/>
            <person name="Wickell D."/>
            <person name="Kuo L.Y."/>
            <person name="Chen X."/>
            <person name="Nie B."/>
            <person name="Liao X."/>
            <person name="Peng D."/>
            <person name="Ji J."/>
            <person name="Jenkins J."/>
            <person name="Williams M."/>
            <person name="Shu S."/>
            <person name="Plott C."/>
            <person name="Barry K."/>
            <person name="Rajasekar S."/>
            <person name="Grimwood J."/>
            <person name="Han X."/>
            <person name="Sun S."/>
            <person name="Hou Z."/>
            <person name="He W."/>
            <person name="Dai G."/>
            <person name="Sun C."/>
            <person name="Schmutz J."/>
            <person name="Leebens-Mack J.H."/>
            <person name="Li F.W."/>
            <person name="Wang L."/>
        </authorList>
    </citation>
    <scope>NUCLEOTIDE SEQUENCE [LARGE SCALE GENOMIC DNA]</scope>
    <source>
        <strain evidence="2">cv. PW_Plant_1</strain>
    </source>
</reference>